<dbReference type="Proteomes" id="UP000676336">
    <property type="component" value="Unassembled WGS sequence"/>
</dbReference>
<feature type="non-terminal residue" evidence="2">
    <location>
        <position position="81"/>
    </location>
</feature>
<evidence type="ECO:0000313" key="3">
    <source>
        <dbReference type="Proteomes" id="UP000676336"/>
    </source>
</evidence>
<feature type="non-terminal residue" evidence="2">
    <location>
        <position position="1"/>
    </location>
</feature>
<reference evidence="2" key="1">
    <citation type="submission" date="2021-02" db="EMBL/GenBank/DDBJ databases">
        <authorList>
            <person name="Nowell W R."/>
        </authorList>
    </citation>
    <scope>NUCLEOTIDE SEQUENCE</scope>
</reference>
<name>A0A8S3DN72_9BILA</name>
<feature type="region of interest" description="Disordered" evidence="1">
    <location>
        <begin position="1"/>
        <end position="48"/>
    </location>
</feature>
<accession>A0A8S3DN72</accession>
<gene>
    <name evidence="2" type="ORF">SMN809_LOCUS56170</name>
</gene>
<evidence type="ECO:0000256" key="1">
    <source>
        <dbReference type="SAM" id="MobiDB-lite"/>
    </source>
</evidence>
<dbReference type="AlphaFoldDB" id="A0A8S3DN72"/>
<proteinExistence type="predicted"/>
<feature type="compositionally biased region" description="Polar residues" evidence="1">
    <location>
        <begin position="28"/>
        <end position="47"/>
    </location>
</feature>
<protein>
    <submittedName>
        <fullName evidence="2">Uncharacterized protein</fullName>
    </submittedName>
</protein>
<dbReference type="EMBL" id="CAJOBI010200133">
    <property type="protein sequence ID" value="CAF4988933.1"/>
    <property type="molecule type" value="Genomic_DNA"/>
</dbReference>
<comment type="caution">
    <text evidence="2">The sequence shown here is derived from an EMBL/GenBank/DDBJ whole genome shotgun (WGS) entry which is preliminary data.</text>
</comment>
<feature type="compositionally biased region" description="Basic and acidic residues" evidence="1">
    <location>
        <begin position="1"/>
        <end position="15"/>
    </location>
</feature>
<organism evidence="2 3">
    <name type="scientific">Rotaria magnacalcarata</name>
    <dbReference type="NCBI Taxonomy" id="392030"/>
    <lineage>
        <taxon>Eukaryota</taxon>
        <taxon>Metazoa</taxon>
        <taxon>Spiralia</taxon>
        <taxon>Gnathifera</taxon>
        <taxon>Rotifera</taxon>
        <taxon>Eurotatoria</taxon>
        <taxon>Bdelloidea</taxon>
        <taxon>Philodinida</taxon>
        <taxon>Philodinidae</taxon>
        <taxon>Rotaria</taxon>
    </lineage>
</organism>
<evidence type="ECO:0000313" key="2">
    <source>
        <dbReference type="EMBL" id="CAF4988933.1"/>
    </source>
</evidence>
<sequence length="81" mass="9610">TKFEKQRQRVEKFTIESDTANYRPLRPLQTNGSLYSHQQQPNYNSTEVPDCIRHSLDEAQYINPLRYVGAPEEFKQIHMQV</sequence>